<dbReference type="GO" id="GO:0003723">
    <property type="term" value="F:RNA binding"/>
    <property type="evidence" value="ECO:0007669"/>
    <property type="project" value="InterPro"/>
</dbReference>
<dbReference type="SMART" id="SM01061">
    <property type="entry name" value="CAT_RBD"/>
    <property type="match status" value="1"/>
</dbReference>
<accession>A0A8B5YBG7</accession>
<dbReference type="Proteomes" id="UP000435910">
    <property type="component" value="Unassembled WGS sequence"/>
</dbReference>
<dbReference type="InterPro" id="IPR004341">
    <property type="entry name" value="CAT_RNA-bd_dom"/>
</dbReference>
<dbReference type="InterPro" id="IPR036634">
    <property type="entry name" value="PRD_sf"/>
</dbReference>
<reference evidence="3 4" key="1">
    <citation type="submission" date="2019-06" db="EMBL/GenBank/DDBJ databases">
        <title>Genome sequence analysis of &gt;100 Bacillus licheniformis strains suggests intrinsic resistance to this species.</title>
        <authorList>
            <person name="Wels M."/>
            <person name="Siezen R.J."/>
            <person name="Johansen E."/>
            <person name="Stuer-Lauridsen B."/>
            <person name="Bjerre K."/>
            <person name="Nielsen B.K.K."/>
        </authorList>
    </citation>
    <scope>NUCLEOTIDE SEQUENCE [LARGE SCALE GENOMIC DNA]</scope>
    <source>
        <strain evidence="3 4">BAC-16736</strain>
    </source>
</reference>
<protein>
    <submittedName>
        <fullName evidence="3">Levansucrase and sucrase synthesis operon antiterminator</fullName>
    </submittedName>
</protein>
<sequence length="279" mass="32414">MTALKIYKVLNNNAAIIKEDGQEKIVMGPGIAFQKGKNDTIPRNKVEKIFTIHEENEKFKQILETLPEEHIEAAEEIISYAEGQLSAPLSDHIHIALVDHLSFAIERVRKGFVIQNKLLNEIKALYKKEYEIGLWAIDLVKEKLKVELPDDEAGYIALHIHTAKMDAENMQKTLKYTNIIKELIEKIECCFNQKIDENSISYQRLVTHLRYAINRLESNEAFHVMDDDMLYFIRQKYPESYRCAAGLADYVKTEYDLHLPESEVGYITLHVQRLNDSYR</sequence>
<evidence type="ECO:0000313" key="3">
    <source>
        <dbReference type="EMBL" id="TWL27404.1"/>
    </source>
</evidence>
<dbReference type="Gene3D" id="2.30.24.10">
    <property type="entry name" value="CAT RNA-binding domain"/>
    <property type="match status" value="1"/>
</dbReference>
<dbReference type="Pfam" id="PF03123">
    <property type="entry name" value="CAT_RBD"/>
    <property type="match status" value="1"/>
</dbReference>
<organism evidence="3 4">
    <name type="scientific">Bacillus licheniformis</name>
    <dbReference type="NCBI Taxonomy" id="1402"/>
    <lineage>
        <taxon>Bacteria</taxon>
        <taxon>Bacillati</taxon>
        <taxon>Bacillota</taxon>
        <taxon>Bacilli</taxon>
        <taxon>Bacillales</taxon>
        <taxon>Bacillaceae</taxon>
        <taxon>Bacillus</taxon>
    </lineage>
</organism>
<dbReference type="EMBL" id="NILC01000023">
    <property type="protein sequence ID" value="TWL27404.1"/>
    <property type="molecule type" value="Genomic_DNA"/>
</dbReference>
<dbReference type="SUPFAM" id="SSF50151">
    <property type="entry name" value="SacY-like RNA-binding domain"/>
    <property type="match status" value="1"/>
</dbReference>
<dbReference type="GO" id="GO:0006355">
    <property type="term" value="P:regulation of DNA-templated transcription"/>
    <property type="evidence" value="ECO:0007669"/>
    <property type="project" value="InterPro"/>
</dbReference>
<comment type="caution">
    <text evidence="3">The sequence shown here is derived from an EMBL/GenBank/DDBJ whole genome shotgun (WGS) entry which is preliminary data.</text>
</comment>
<dbReference type="Gene3D" id="1.10.1790.10">
    <property type="entry name" value="PRD domain"/>
    <property type="match status" value="2"/>
</dbReference>
<dbReference type="PANTHER" id="PTHR30185">
    <property type="entry name" value="CRYPTIC BETA-GLUCOSIDE BGL OPERON ANTITERMINATOR"/>
    <property type="match status" value="1"/>
</dbReference>
<dbReference type="Pfam" id="PF00874">
    <property type="entry name" value="PRD"/>
    <property type="match status" value="2"/>
</dbReference>
<dbReference type="SUPFAM" id="SSF63520">
    <property type="entry name" value="PTS-regulatory domain, PRD"/>
    <property type="match status" value="2"/>
</dbReference>
<dbReference type="PROSITE" id="PS51372">
    <property type="entry name" value="PRD_2"/>
    <property type="match status" value="2"/>
</dbReference>
<evidence type="ECO:0000259" key="2">
    <source>
        <dbReference type="PROSITE" id="PS51372"/>
    </source>
</evidence>
<dbReference type="InterPro" id="IPR036650">
    <property type="entry name" value="CAT_RNA-bd_dom_sf"/>
</dbReference>
<evidence type="ECO:0000313" key="4">
    <source>
        <dbReference type="Proteomes" id="UP000435910"/>
    </source>
</evidence>
<gene>
    <name evidence="3" type="ORF">CHCC16736_2725</name>
</gene>
<feature type="domain" description="PRD" evidence="2">
    <location>
        <begin position="65"/>
        <end position="170"/>
    </location>
</feature>
<dbReference type="InterPro" id="IPR050661">
    <property type="entry name" value="BglG_antiterminators"/>
</dbReference>
<keyword evidence="1" id="KW-0677">Repeat</keyword>
<dbReference type="InterPro" id="IPR011608">
    <property type="entry name" value="PRD"/>
</dbReference>
<dbReference type="PANTHER" id="PTHR30185:SF15">
    <property type="entry name" value="CRYPTIC BETA-GLUCOSIDE BGL OPERON ANTITERMINATOR"/>
    <property type="match status" value="1"/>
</dbReference>
<feature type="domain" description="PRD" evidence="2">
    <location>
        <begin position="171"/>
        <end position="279"/>
    </location>
</feature>
<proteinExistence type="predicted"/>
<name>A0A8B5YBG7_BACLI</name>
<evidence type="ECO:0000256" key="1">
    <source>
        <dbReference type="ARBA" id="ARBA00022737"/>
    </source>
</evidence>
<dbReference type="AlphaFoldDB" id="A0A8B5YBG7"/>